<dbReference type="InterPro" id="IPR016181">
    <property type="entry name" value="Acyl_CoA_acyltransferase"/>
</dbReference>
<dbReference type="GO" id="GO:0016747">
    <property type="term" value="F:acyltransferase activity, transferring groups other than amino-acyl groups"/>
    <property type="evidence" value="ECO:0007669"/>
    <property type="project" value="InterPro"/>
</dbReference>
<dbReference type="InterPro" id="IPR000182">
    <property type="entry name" value="GNAT_dom"/>
</dbReference>
<dbReference type="PANTHER" id="PTHR43877">
    <property type="entry name" value="AMINOALKYLPHOSPHONATE N-ACETYLTRANSFERASE-RELATED-RELATED"/>
    <property type="match status" value="1"/>
</dbReference>
<evidence type="ECO:0000256" key="2">
    <source>
        <dbReference type="ARBA" id="ARBA00023315"/>
    </source>
</evidence>
<dbReference type="Pfam" id="PF00583">
    <property type="entry name" value="Acetyltransf_1"/>
    <property type="match status" value="1"/>
</dbReference>
<dbReference type="AlphaFoldDB" id="B0VGI4"/>
<dbReference type="STRING" id="459349.CLOAM0525"/>
<dbReference type="SUPFAM" id="SSF55729">
    <property type="entry name" value="Acyl-CoA N-acyltransferases (Nat)"/>
    <property type="match status" value="1"/>
</dbReference>
<protein>
    <recommendedName>
        <fullName evidence="3">N-acetyltransferase domain-containing protein</fullName>
    </recommendedName>
</protein>
<name>B0VGI4_CLOAI</name>
<dbReference type="eggNOG" id="COG0456">
    <property type="taxonomic scope" value="Bacteria"/>
</dbReference>
<evidence type="ECO:0000259" key="3">
    <source>
        <dbReference type="PROSITE" id="PS51186"/>
    </source>
</evidence>
<dbReference type="EMBL" id="CU466930">
    <property type="protein sequence ID" value="CAO80421.1"/>
    <property type="molecule type" value="Genomic_DNA"/>
</dbReference>
<reference evidence="4 5" key="1">
    <citation type="journal article" date="2008" name="J. Bacteriol.">
        <title>'Candidatus Cloacamonas acidaminovorans': genome sequence reconstruction provides a first glimpse of a new bacterial division.</title>
        <authorList>
            <person name="Pelletier E."/>
            <person name="Kreimeyer A."/>
            <person name="Bocs S."/>
            <person name="Rouy Z."/>
            <person name="Gyapay G."/>
            <person name="Chouari R."/>
            <person name="Riviere D."/>
            <person name="Ganesan A."/>
            <person name="Daegelen P."/>
            <person name="Sghir A."/>
            <person name="Cohen G.N."/>
            <person name="Medigue C."/>
            <person name="Weissenbach J."/>
            <person name="Le Paslier D."/>
        </authorList>
    </citation>
    <scope>NUCLEOTIDE SEQUENCE [LARGE SCALE GENOMIC DNA]</scope>
    <source>
        <strain evidence="5">Evry</strain>
    </source>
</reference>
<keyword evidence="5" id="KW-1185">Reference proteome</keyword>
<evidence type="ECO:0000313" key="5">
    <source>
        <dbReference type="Proteomes" id="UP000002019"/>
    </source>
</evidence>
<evidence type="ECO:0000313" key="4">
    <source>
        <dbReference type="EMBL" id="CAO80421.1"/>
    </source>
</evidence>
<keyword evidence="1" id="KW-0808">Transferase</keyword>
<dbReference type="OrthoDB" id="9776689at2"/>
<dbReference type="Proteomes" id="UP000002019">
    <property type="component" value="Chromosome"/>
</dbReference>
<organism evidence="4 5">
    <name type="scientific">Cloacimonas acidaminovorans (strain Evry)</name>
    <dbReference type="NCBI Taxonomy" id="459349"/>
    <lineage>
        <taxon>Bacteria</taxon>
        <taxon>Pseudomonadati</taxon>
        <taxon>Candidatus Cloacimonadota</taxon>
        <taxon>Candidatus Cloacimonadia</taxon>
        <taxon>Candidatus Cloacimonadales</taxon>
        <taxon>Candidatus Cloacimonadaceae</taxon>
        <taxon>Candidatus Cloacimonas</taxon>
    </lineage>
</organism>
<dbReference type="RefSeq" id="WP_015424282.1">
    <property type="nucleotide sequence ID" value="NC_020449.1"/>
</dbReference>
<accession>B0VGI4</accession>
<dbReference type="KEGG" id="caci:CLOAM0525"/>
<sequence length="1026" mass="119536">MSPITIVEYHPSYAKAIAEMWNNSSEGWNGRVFNSTEEKVLQQESGTKYLNLYLAVENEKVIGYAKLTRYVEEKGVAYIEMLSVLPSYHGKGIGKELVQKCVLRATELGYERIDLFTWSANLKAVPLYKKCGFFWERMETQVTHLLNFLPGLLNNELLKSYWNYFHWYNDLKRELNIEPDGRTDNGFDFYDYLWEKDGKRLEVTFERFGRGIVFMKTPDFSIKVDIPNAKPVFGLTYPVHYTLENYQERPITISLQSENDPLVEYNYQQNIVLAEKAELDATFYLKPLERQLTEWEKCPSVNTRICIEGKDITFRTGIKVQFPLTVELRTRDSVFLPEHNYKMFLNVHNHFPVTCFYHLEFPADERLQLSQSKFDLVLNANQKSFLELDFSLNKGLIYNPHFQITAKPESGKEMQFTTSCYSCFQMLGAKDGIDSPDFIQLLNGNNILYISKIGEHNFATLVNISTDDLYFPAPEPGKPYSSELKRELPYETVIEKTEDAIQAILKFRSTDFPGLDYGIVYRLYDSSLVEYFVTVYALPETEAESWLKIRFYPSQYNIGFSYKGKLYQVGNDLPDIYESNFPQDGFAENWMFVQGVNYTQSLIWHPNLTIKPERYYFYGEINLSELVKSGKNTSAPIRLYQNVFLTPWQVRDLALGRKVSEVIYPTLNLIANQGNPFFTIPCPVEISQILDIEPMGVYTLFSSCLKDSPPQEMQKNEIGERKCSWELNKKPHKPWELLTCKSELYNTVIERKQLIFFSEGEVKNQEKDKLLIADNGCLQITAAKDAQISGIISLKYEGIEWLENSYPDYAPRSTFNPFTGGIIIKPYAVDANVLKSENHQADFIALKDNYGNCWQGLTITTTIDKFEPLKGYIYRQYYLLRPGVPVLAIFAEVVASTGTVRYHTFNFYFHRKHQQGEKDGLFYIHHEDNSWQKIYQTKVMYDISLDYKTIAMQVADSNYFLQLFKLRRFSTGWVYMDPFIAMLRTYIYTELATIMPTRTEPIFIVMSDELYRKEWLNQLLDISFPV</sequence>
<dbReference type="PROSITE" id="PS51186">
    <property type="entry name" value="GNAT"/>
    <property type="match status" value="1"/>
</dbReference>
<dbReference type="Gene3D" id="3.40.630.30">
    <property type="match status" value="1"/>
</dbReference>
<proteinExistence type="predicted"/>
<keyword evidence="2" id="KW-0012">Acyltransferase</keyword>
<dbReference type="InterPro" id="IPR050832">
    <property type="entry name" value="Bact_Acetyltransf"/>
</dbReference>
<evidence type="ECO:0000256" key="1">
    <source>
        <dbReference type="ARBA" id="ARBA00022679"/>
    </source>
</evidence>
<feature type="domain" description="N-acetyltransferase" evidence="3">
    <location>
        <begin position="4"/>
        <end position="155"/>
    </location>
</feature>
<gene>
    <name evidence="4" type="ordered locus">CLOAM0525</name>
</gene>
<dbReference type="HOGENOM" id="CLU_294189_0_0_0"/>
<dbReference type="CDD" id="cd04301">
    <property type="entry name" value="NAT_SF"/>
    <property type="match status" value="1"/>
</dbReference>